<sequence length="1711" mass="181485">MDLLERAGISTSEQLVKALKAAQPPSATAPSTSSTTATAAAGIAITKIQLARAAWSTDAVFVPKKHQLLAEWILDTLCRSAKSHHAPAAQNGAAKAKGKAKARPSTNGSGTGSELACELDADYWALLHEVVVSQVNAPGTTRAAASQWVNSLVSAYPVVLLASSFARSLAQHPQHSSNQALTVSAAEALRTLLPPAASRSAAANIENVTEAIHAWLAALPLLDAASGWDLATTVLHALVESWSVALEFGLNARKNGRYFLANCLSTYFVALSAVRRREASLPAGLLASLEQIGAASLFTSDVLLAFVGEYADRAMHPALKEASSKADDALLGPIRSLAASEDDALAEATLSSLPVLVQLLTARLRKEASGLLAPAASTSYSVMSVAASMQAQEATIRSILLKRFLRPVEALMQKSAVKAAHHAALAPARAHLLAAIELLDLYVPGSPEAEDWDSFFQGFLADAIDDLRQRHHGDRSRASDSTTCERAFDSLQTLWRLEQPVVEPYLTPILREVAVVPVETPAWDGEEVFSAEASAALSFLGTARSSYSRARDVLRFVTSFYEALVQLPHSSTASMRDVENGVLLSAVSAAGCAAAVRDFLTPMHLVPLLDMLRERTSEIVKSLDTEEQRTASPRPNKKRKSDSGAAGSDAGSAAAGGSGETALQQLRLALQALTLAASQVQIPSPIRDDAIAAAERLYLEAILPSIDLSLSRKSEGTLAAALRARSSLLSQNWRINFDEPIRLDGSPVSESLPVLDDSLDQRRQRLVELISKSAGRDRIADEAIYEIVRALLQRAERDHATLGTTSPYTALLSDEEGSPLVRSLVPLIKDDLVSSGSREIITPWNGKATGIDGVSSLASALWLKLTTRWAELIDQLGSGPLLSELAQVLLASVVLDPTTSLLAGISRKALRNAHFLELPRWRSTLLAIANTKTQILAQSDYAGLRPTLATVQLEATIKSSVELQEALLTLCAMERFPVEWISKSSRETLLERGLTMDAILARGKRQSASTEHRTNLRRLIGGLMLARGASSDAASEQMVASLALFVTASDDGVGDGGVHPQLDDVSLTAFEVGAQNLLESCKTNPAAWDNLLALHHHLVSGLGSIAEARPDLAARADQALIAGLVADAKLLAHTDKVEAFLAVLTSSQPIAKQIESHFDAVKTAVWAQAVVAVSLDDLRDVVFHLRQTRLSLALADACPNGPTAATGGQTPRSSAKVQVLDLLQPICAVVGRATASFEGDAASSDRALLKTALRVCAETLQLLADCSSTPTVSAGGGDDDDDDVTMEEAAAPVGTGHDDDDASAALKAAVAFASFASCFERGELVDALSPVLARIVSRLSVDVYGRYLSELLQVVTADRVELQNGTGTAGGVDGPARGRACLVVAAGLSLQSAPEGGHRAARLHLTKLLSFFIKLCSVPSSSASSSASSPVVIQAMAEVIVSICAKKATLLRSTDVELILQLYTSLLVPSNADLPSPATLAAPAHVGRRIFSAQVSTLTSLIRLRPDLIHSFLSLVASLLSSLANLFRRPKLVVGSTAKALGASSSNGQAGGAASVAATRYLRRDLPAWFDPAHTLPLRADVEARQYSRLLTSLTLKTSSLLPHHHHDRRPGGDAGESARRKRERKAESLSKPFSKHAVYVVVAYLNAVTNPASTLPTDVRAEVQPGLLALCGVVGKHERDAAMVGLLDSAGKTLFKNLWRKWEDERYRGQ</sequence>
<dbReference type="Proteomes" id="UP000323386">
    <property type="component" value="Unassembled WGS sequence"/>
</dbReference>
<feature type="compositionally biased region" description="Low complexity" evidence="1">
    <location>
        <begin position="86"/>
        <end position="95"/>
    </location>
</feature>
<evidence type="ECO:0000313" key="3">
    <source>
        <dbReference type="EMBL" id="SPO35987.1"/>
    </source>
</evidence>
<name>A0A5C3EX69_9BASI</name>
<feature type="compositionally biased region" description="Low complexity" evidence="1">
    <location>
        <begin position="643"/>
        <end position="653"/>
    </location>
</feature>
<dbReference type="OrthoDB" id="160374at2759"/>
<evidence type="ECO:0000313" key="4">
    <source>
        <dbReference type="Proteomes" id="UP000323386"/>
    </source>
</evidence>
<proteinExistence type="predicted"/>
<protein>
    <recommendedName>
        <fullName evidence="2">Nucleolar 27S pre-rRNA processing Urb2/Npa2 C-terminal domain-containing protein</fullName>
    </recommendedName>
</protein>
<accession>A0A5C3EX69</accession>
<feature type="region of interest" description="Disordered" evidence="1">
    <location>
        <begin position="1601"/>
        <end position="1630"/>
    </location>
</feature>
<feature type="region of interest" description="Disordered" evidence="1">
    <location>
        <begin position="86"/>
        <end position="113"/>
    </location>
</feature>
<keyword evidence="4" id="KW-1185">Reference proteome</keyword>
<evidence type="ECO:0000259" key="2">
    <source>
        <dbReference type="Pfam" id="PF10441"/>
    </source>
</evidence>
<organism evidence="3 4">
    <name type="scientific">Pseudozyma flocculosa</name>
    <dbReference type="NCBI Taxonomy" id="84751"/>
    <lineage>
        <taxon>Eukaryota</taxon>
        <taxon>Fungi</taxon>
        <taxon>Dikarya</taxon>
        <taxon>Basidiomycota</taxon>
        <taxon>Ustilaginomycotina</taxon>
        <taxon>Ustilaginomycetes</taxon>
        <taxon>Ustilaginales</taxon>
        <taxon>Ustilaginaceae</taxon>
        <taxon>Pseudozyma</taxon>
    </lineage>
</organism>
<reference evidence="3 4" key="1">
    <citation type="submission" date="2018-03" db="EMBL/GenBank/DDBJ databases">
        <authorList>
            <person name="Guldener U."/>
        </authorList>
    </citation>
    <scope>NUCLEOTIDE SEQUENCE [LARGE SCALE GENOMIC DNA]</scope>
    <source>
        <strain evidence="3 4">DAOM196992</strain>
    </source>
</reference>
<dbReference type="Pfam" id="PF10441">
    <property type="entry name" value="Urb2"/>
    <property type="match status" value="1"/>
</dbReference>
<feature type="region of interest" description="Disordered" evidence="1">
    <location>
        <begin position="620"/>
        <end position="656"/>
    </location>
</feature>
<feature type="compositionally biased region" description="Basic and acidic residues" evidence="1">
    <location>
        <begin position="620"/>
        <end position="629"/>
    </location>
</feature>
<gene>
    <name evidence="3" type="ORF">PSFLO_01458</name>
</gene>
<dbReference type="EMBL" id="OOIP01000003">
    <property type="protein sequence ID" value="SPO35987.1"/>
    <property type="molecule type" value="Genomic_DNA"/>
</dbReference>
<feature type="domain" description="Nucleolar 27S pre-rRNA processing Urb2/Npa2 C-terminal" evidence="2">
    <location>
        <begin position="1435"/>
        <end position="1711"/>
    </location>
</feature>
<evidence type="ECO:0000256" key="1">
    <source>
        <dbReference type="SAM" id="MobiDB-lite"/>
    </source>
</evidence>
<dbReference type="InterPro" id="IPR018849">
    <property type="entry name" value="Urb2/Npa2_C"/>
</dbReference>